<feature type="region of interest" description="Disordered" evidence="1">
    <location>
        <begin position="272"/>
        <end position="422"/>
    </location>
</feature>
<protein>
    <submittedName>
        <fullName evidence="2">Uncharacterized protein</fullName>
    </submittedName>
</protein>
<feature type="compositionally biased region" description="Basic and acidic residues" evidence="1">
    <location>
        <begin position="340"/>
        <end position="352"/>
    </location>
</feature>
<reference evidence="2" key="2">
    <citation type="submission" date="2023-05" db="EMBL/GenBank/DDBJ databases">
        <authorList>
            <consortium name="Lawrence Berkeley National Laboratory"/>
            <person name="Steindorff A."/>
            <person name="Hensen N."/>
            <person name="Bonometti L."/>
            <person name="Westerberg I."/>
            <person name="Brannstrom I.O."/>
            <person name="Guillou S."/>
            <person name="Cros-Aarteil S."/>
            <person name="Calhoun S."/>
            <person name="Haridas S."/>
            <person name="Kuo A."/>
            <person name="Mondo S."/>
            <person name="Pangilinan J."/>
            <person name="Riley R."/>
            <person name="Labutti K."/>
            <person name="Andreopoulos B."/>
            <person name="Lipzen A."/>
            <person name="Chen C."/>
            <person name="Yanf M."/>
            <person name="Daum C."/>
            <person name="Ng V."/>
            <person name="Clum A."/>
            <person name="Ohm R."/>
            <person name="Martin F."/>
            <person name="Silar P."/>
            <person name="Natvig D."/>
            <person name="Lalanne C."/>
            <person name="Gautier V."/>
            <person name="Ament-Velasquez S.L."/>
            <person name="Kruys A."/>
            <person name="Hutchinson M.I."/>
            <person name="Powell A.J."/>
            <person name="Barry K."/>
            <person name="Miller A.N."/>
            <person name="Grigoriev I.V."/>
            <person name="Debuchy R."/>
            <person name="Gladieux P."/>
            <person name="Thoren M.H."/>
            <person name="Johannesson H."/>
        </authorList>
    </citation>
    <scope>NUCLEOTIDE SEQUENCE</scope>
    <source>
        <strain evidence="2">PSN293</strain>
    </source>
</reference>
<evidence type="ECO:0000313" key="3">
    <source>
        <dbReference type="Proteomes" id="UP001301769"/>
    </source>
</evidence>
<feature type="compositionally biased region" description="Acidic residues" evidence="1">
    <location>
        <begin position="286"/>
        <end position="295"/>
    </location>
</feature>
<dbReference type="AlphaFoldDB" id="A0AAN7B6S5"/>
<feature type="compositionally biased region" description="Acidic residues" evidence="1">
    <location>
        <begin position="551"/>
        <end position="563"/>
    </location>
</feature>
<comment type="caution">
    <text evidence="2">The sequence shown here is derived from an EMBL/GenBank/DDBJ whole genome shotgun (WGS) entry which is preliminary data.</text>
</comment>
<feature type="region of interest" description="Disordered" evidence="1">
    <location>
        <begin position="100"/>
        <end position="157"/>
    </location>
</feature>
<feature type="compositionally biased region" description="Polar residues" evidence="1">
    <location>
        <begin position="145"/>
        <end position="154"/>
    </location>
</feature>
<evidence type="ECO:0000313" key="2">
    <source>
        <dbReference type="EMBL" id="KAK4210190.1"/>
    </source>
</evidence>
<feature type="compositionally biased region" description="Pro residues" evidence="1">
    <location>
        <begin position="375"/>
        <end position="409"/>
    </location>
</feature>
<feature type="compositionally biased region" description="Polar residues" evidence="1">
    <location>
        <begin position="100"/>
        <end position="113"/>
    </location>
</feature>
<proteinExistence type="predicted"/>
<dbReference type="EMBL" id="MU858182">
    <property type="protein sequence ID" value="KAK4210190.1"/>
    <property type="molecule type" value="Genomic_DNA"/>
</dbReference>
<organism evidence="2 3">
    <name type="scientific">Rhypophila decipiens</name>
    <dbReference type="NCBI Taxonomy" id="261697"/>
    <lineage>
        <taxon>Eukaryota</taxon>
        <taxon>Fungi</taxon>
        <taxon>Dikarya</taxon>
        <taxon>Ascomycota</taxon>
        <taxon>Pezizomycotina</taxon>
        <taxon>Sordariomycetes</taxon>
        <taxon>Sordariomycetidae</taxon>
        <taxon>Sordariales</taxon>
        <taxon>Naviculisporaceae</taxon>
        <taxon>Rhypophila</taxon>
    </lineage>
</organism>
<evidence type="ECO:0000256" key="1">
    <source>
        <dbReference type="SAM" id="MobiDB-lite"/>
    </source>
</evidence>
<name>A0AAN7B6S5_9PEZI</name>
<sequence length="638" mass="67748">MNTPKKAGNKRPAVEALENALSPLPANRATTGDTRIKLVILTSDVLLDGRRAVVTTIRKLFATQGLQPAVSDVEILAAFAKGPRFMIEIFGEIGLLPQSTQPAGPGQSLITSTPRKKLPDSSPRAPSSALPSTSFHVKHTPTGRIPSTSPTAQRKSIADLSPVAARQNQASRLAGSSATQLLLAEQYNELIVQEPFRLYNGVKEMLARLHGDGVYVLVLTQHPTTVWTKSKMEKIPQDHIEAILDCMHDFSKDSTKFRRFYSNNIAPSFGLSPLPGDVNIKKEKNGEDDDEDMEDALPPLTPSKGKAIVDHVPTTPRSDPRSQATTSSGPSVKVTPSKSNHSESKGQRKQVEVEPQTPSRKNKAPSAPGATPTKPQAPTPTKPQAPTPTNPQAPTPTKPAPPAPGPSPTPHHHAMAAQVGQLQSPQPIWAKASNRSSIKGEEGSKTDDCHPEVLFVSCSPTLCASMGKTICARTCWVNQMTGKASVPAGIDPAQFDYIVGDLFQLADSILGKEEKQHVDAMDVDISVQADHGCSAVEMVLPGSSSEAKGQEEEEHDMDEDGDGMGDLGSTATAVAVATPVYASAAAVATPTAAAITVPLLTQASVHTAATAVPASGTNKKDYDSDDWDDIIVCDPKNW</sequence>
<reference evidence="2" key="1">
    <citation type="journal article" date="2023" name="Mol. Phylogenet. Evol.">
        <title>Genome-scale phylogeny and comparative genomics of the fungal order Sordariales.</title>
        <authorList>
            <person name="Hensen N."/>
            <person name="Bonometti L."/>
            <person name="Westerberg I."/>
            <person name="Brannstrom I.O."/>
            <person name="Guillou S."/>
            <person name="Cros-Aarteil S."/>
            <person name="Calhoun S."/>
            <person name="Haridas S."/>
            <person name="Kuo A."/>
            <person name="Mondo S."/>
            <person name="Pangilinan J."/>
            <person name="Riley R."/>
            <person name="LaButti K."/>
            <person name="Andreopoulos B."/>
            <person name="Lipzen A."/>
            <person name="Chen C."/>
            <person name="Yan M."/>
            <person name="Daum C."/>
            <person name="Ng V."/>
            <person name="Clum A."/>
            <person name="Steindorff A."/>
            <person name="Ohm R.A."/>
            <person name="Martin F."/>
            <person name="Silar P."/>
            <person name="Natvig D.O."/>
            <person name="Lalanne C."/>
            <person name="Gautier V."/>
            <person name="Ament-Velasquez S.L."/>
            <person name="Kruys A."/>
            <person name="Hutchinson M.I."/>
            <person name="Powell A.J."/>
            <person name="Barry K."/>
            <person name="Miller A.N."/>
            <person name="Grigoriev I.V."/>
            <person name="Debuchy R."/>
            <person name="Gladieux P."/>
            <person name="Hiltunen Thoren M."/>
            <person name="Johannesson H."/>
        </authorList>
    </citation>
    <scope>NUCLEOTIDE SEQUENCE</scope>
    <source>
        <strain evidence="2">PSN293</strain>
    </source>
</reference>
<feature type="compositionally biased region" description="Low complexity" evidence="1">
    <location>
        <begin position="120"/>
        <end position="134"/>
    </location>
</feature>
<accession>A0AAN7B6S5</accession>
<dbReference type="Proteomes" id="UP001301769">
    <property type="component" value="Unassembled WGS sequence"/>
</dbReference>
<feature type="compositionally biased region" description="Polar residues" evidence="1">
    <location>
        <begin position="315"/>
        <end position="339"/>
    </location>
</feature>
<gene>
    <name evidence="2" type="ORF">QBC37DRAFT_485574</name>
</gene>
<keyword evidence="3" id="KW-1185">Reference proteome</keyword>
<feature type="region of interest" description="Disordered" evidence="1">
    <location>
        <begin position="542"/>
        <end position="563"/>
    </location>
</feature>